<dbReference type="EMBL" id="SHMF01000004">
    <property type="protein sequence ID" value="TAA33679.1"/>
    <property type="molecule type" value="Genomic_DNA"/>
</dbReference>
<name>A0A4Q8LQU5_9GAMM</name>
<feature type="chain" id="PRO_5042718355" evidence="1">
    <location>
        <begin position="22"/>
        <end position="133"/>
    </location>
</feature>
<evidence type="ECO:0000256" key="1">
    <source>
        <dbReference type="SAM" id="SignalP"/>
    </source>
</evidence>
<proteinExistence type="predicted"/>
<dbReference type="Proteomes" id="UP000291286">
    <property type="component" value="Unassembled WGS sequence"/>
</dbReference>
<sequence>MNRATYLLFISLIGAPSLARGAVCLDPDNQPVPCPPTSHQTQGSWQSGTFPKFAGIAADIYISGGKSVDPLSGFSIYANNQFLCSTGNDTGNTTPIRHCKATIQTPGTYTLSAKPLYQGQNFLAPQDAIINVD</sequence>
<dbReference type="RefSeq" id="WP_130516966.1">
    <property type="nucleotide sequence ID" value="NZ_SHLZ01000005.1"/>
</dbReference>
<evidence type="ECO:0000313" key="5">
    <source>
        <dbReference type="Proteomes" id="UP000292087"/>
    </source>
</evidence>
<feature type="signal peptide" evidence="1">
    <location>
        <begin position="1"/>
        <end position="21"/>
    </location>
</feature>
<accession>A0A4Q8LM35</accession>
<evidence type="ECO:0000313" key="4">
    <source>
        <dbReference type="Proteomes" id="UP000291286"/>
    </source>
</evidence>
<reference evidence="4 5" key="1">
    <citation type="submission" date="2019-02" db="EMBL/GenBank/DDBJ databases">
        <title>WGS of Pseudoxanthomonas species novum from clinical isolates.</title>
        <authorList>
            <person name="Bernier A.-M."/>
            <person name="Bernard K."/>
            <person name="Vachon A."/>
        </authorList>
    </citation>
    <scope>NUCLEOTIDE SEQUENCE [LARGE SCALE GENOMIC DNA]</scope>
    <source>
        <strain evidence="3 5">NML140781</strain>
        <strain evidence="2 4">NML171202</strain>
    </source>
</reference>
<dbReference type="Proteomes" id="UP000292087">
    <property type="component" value="Unassembled WGS sequence"/>
</dbReference>
<comment type="caution">
    <text evidence="3">The sequence shown here is derived from an EMBL/GenBank/DDBJ whole genome shotgun (WGS) entry which is preliminary data.</text>
</comment>
<dbReference type="AlphaFoldDB" id="A0A4Q8LQU5"/>
<dbReference type="EMBL" id="SHMB01000002">
    <property type="protein sequence ID" value="TAA31247.1"/>
    <property type="molecule type" value="Genomic_DNA"/>
</dbReference>
<keyword evidence="1" id="KW-0732">Signal</keyword>
<evidence type="ECO:0000313" key="3">
    <source>
        <dbReference type="EMBL" id="TAA33679.1"/>
    </source>
</evidence>
<protein>
    <submittedName>
        <fullName evidence="3">Uncharacterized protein</fullName>
    </submittedName>
</protein>
<accession>A0A4Q8LQU5</accession>
<evidence type="ECO:0000313" key="2">
    <source>
        <dbReference type="EMBL" id="TAA31247.1"/>
    </source>
</evidence>
<organism evidence="3 5">
    <name type="scientific">Pseudoxanthomonas winnipegensis</name>
    <dbReference type="NCBI Taxonomy" id="2480810"/>
    <lineage>
        <taxon>Bacteria</taxon>
        <taxon>Pseudomonadati</taxon>
        <taxon>Pseudomonadota</taxon>
        <taxon>Gammaproteobacteria</taxon>
        <taxon>Lysobacterales</taxon>
        <taxon>Lysobacteraceae</taxon>
        <taxon>Pseudoxanthomonas</taxon>
    </lineage>
</organism>
<gene>
    <name evidence="3" type="ORF">EA656_14645</name>
    <name evidence="2" type="ORF">EA661_06630</name>
</gene>